<evidence type="ECO:0000313" key="3">
    <source>
        <dbReference type="Proteomes" id="UP001499930"/>
    </source>
</evidence>
<proteinExistence type="predicted"/>
<gene>
    <name evidence="2" type="ORF">GCM10017559_64480</name>
</gene>
<feature type="compositionally biased region" description="Basic and acidic residues" evidence="1">
    <location>
        <begin position="85"/>
        <end position="99"/>
    </location>
</feature>
<comment type="caution">
    <text evidence="2">The sequence shown here is derived from an EMBL/GenBank/DDBJ whole genome shotgun (WGS) entry which is preliminary data.</text>
</comment>
<protein>
    <submittedName>
        <fullName evidence="2">Uncharacterized protein</fullName>
    </submittedName>
</protein>
<accession>A0ABP6L580</accession>
<keyword evidence="3" id="KW-1185">Reference proteome</keyword>
<feature type="region of interest" description="Disordered" evidence="1">
    <location>
        <begin position="1"/>
        <end position="99"/>
    </location>
</feature>
<evidence type="ECO:0000256" key="1">
    <source>
        <dbReference type="SAM" id="MobiDB-lite"/>
    </source>
</evidence>
<name>A0ABP6L580_9ACTN</name>
<reference evidence="3" key="1">
    <citation type="journal article" date="2019" name="Int. J. Syst. Evol. Microbiol.">
        <title>The Global Catalogue of Microorganisms (GCM) 10K type strain sequencing project: providing services to taxonomists for standard genome sequencing and annotation.</title>
        <authorList>
            <consortium name="The Broad Institute Genomics Platform"/>
            <consortium name="The Broad Institute Genome Sequencing Center for Infectious Disease"/>
            <person name="Wu L."/>
            <person name="Ma J."/>
        </authorList>
    </citation>
    <scope>NUCLEOTIDE SEQUENCE [LARGE SCALE GENOMIC DNA]</scope>
    <source>
        <strain evidence="3">JCM 3106</strain>
    </source>
</reference>
<sequence>MADQYTRIRPGPPPLAQRAMTETGYGTGTPRARSMAVGYTTTDEVTASNRTREYRATTDQKGQRDPECPGHVKFAGGIGTRGSTQRRESRRAAGTTQDR</sequence>
<evidence type="ECO:0000313" key="2">
    <source>
        <dbReference type="EMBL" id="GAA3029086.1"/>
    </source>
</evidence>
<dbReference type="EMBL" id="BAAAWD010000018">
    <property type="protein sequence ID" value="GAA3029086.1"/>
    <property type="molecule type" value="Genomic_DNA"/>
</dbReference>
<feature type="compositionally biased region" description="Polar residues" evidence="1">
    <location>
        <begin position="39"/>
        <end position="49"/>
    </location>
</feature>
<feature type="compositionally biased region" description="Basic and acidic residues" evidence="1">
    <location>
        <begin position="50"/>
        <end position="70"/>
    </location>
</feature>
<organism evidence="2 3">
    <name type="scientific">Streptosporangium longisporum</name>
    <dbReference type="NCBI Taxonomy" id="46187"/>
    <lineage>
        <taxon>Bacteria</taxon>
        <taxon>Bacillati</taxon>
        <taxon>Actinomycetota</taxon>
        <taxon>Actinomycetes</taxon>
        <taxon>Streptosporangiales</taxon>
        <taxon>Streptosporangiaceae</taxon>
        <taxon>Streptosporangium</taxon>
    </lineage>
</organism>
<dbReference type="Proteomes" id="UP001499930">
    <property type="component" value="Unassembled WGS sequence"/>
</dbReference>